<feature type="compositionally biased region" description="Basic and acidic residues" evidence="1">
    <location>
        <begin position="613"/>
        <end position="624"/>
    </location>
</feature>
<feature type="compositionally biased region" description="Polar residues" evidence="1">
    <location>
        <begin position="598"/>
        <end position="612"/>
    </location>
</feature>
<dbReference type="AlphaFoldDB" id="A0A854Q2C4"/>
<protein>
    <submittedName>
        <fullName evidence="2">Uncharacterized protein</fullName>
    </submittedName>
</protein>
<accession>A0A854Q2C4</accession>
<reference evidence="2 3" key="1">
    <citation type="submission" date="2017-06" db="EMBL/GenBank/DDBJ databases">
        <title>Global population genomics of the pathogenic fungus Cryptococcus neoformans var. grubii.</title>
        <authorList>
            <person name="Cuomo C."/>
            <person name="Litvintseva A."/>
            <person name="Chen Y."/>
            <person name="Young S."/>
            <person name="Zeng Q."/>
            <person name="Chapman S."/>
            <person name="Gujja S."/>
            <person name="Saif S."/>
            <person name="Birren B."/>
        </authorList>
    </citation>
    <scope>NUCLEOTIDE SEQUENCE [LARGE SCALE GENOMIC DNA]</scope>
    <source>
        <strain evidence="2 3">Tu259-1</strain>
    </source>
</reference>
<comment type="caution">
    <text evidence="2">The sequence shown here is derived from an EMBL/GenBank/DDBJ whole genome shotgun (WGS) entry which is preliminary data.</text>
</comment>
<proteinExistence type="predicted"/>
<dbReference type="EMBL" id="AMKT01000101">
    <property type="protein sequence ID" value="OXG10664.1"/>
    <property type="molecule type" value="Genomic_DNA"/>
</dbReference>
<gene>
    <name evidence="2" type="ORF">C361_06696</name>
</gene>
<dbReference type="OrthoDB" id="2574792at2759"/>
<evidence type="ECO:0000313" key="2">
    <source>
        <dbReference type="EMBL" id="OXG10664.1"/>
    </source>
</evidence>
<name>A0A854Q2C4_CRYNE</name>
<feature type="compositionally biased region" description="Basic residues" evidence="1">
    <location>
        <begin position="38"/>
        <end position="48"/>
    </location>
</feature>
<evidence type="ECO:0000256" key="1">
    <source>
        <dbReference type="SAM" id="MobiDB-lite"/>
    </source>
</evidence>
<feature type="region of interest" description="Disordered" evidence="1">
    <location>
        <begin position="597"/>
        <end position="648"/>
    </location>
</feature>
<sequence length="727" mass="80386">MRARVPPSVISTIESFNKPDFRPVTAFKGVLDPPPTRGRGKTIHKARPNKPLPKSTTANPASVPYLLRSSGLSPAQTIHNYLLSHPLPSPPSTSDIIQRQKLYSTFISSLLSSNSDTSLSIIPDILRWSFEERVPITSITLTQILHRSLQSPDLSVRLSTVRNILPLLPDRLDIPLLDTLLRAFIRDGAPAAHHVHSIITDCLALENVGKDKGIGKGGWPWELWDVGMAAYVPKGDFKGAMEMLEEIKVVVQSYLAGPSSSASPPTLSARQKECLLRVYTTTLNTWRISTSTGSPRQGHTRLKSAVPRELAEQMISVVGEPEGQAGIMFLNAWLRAEREAENWEVVEGIVEMMMDSSQELDCRTWTTIFNLYTTPARLPPLRFAVHHLLRQSPSDIWPPPSNPNTNSKVENSFPNPNRSLHFPLLTTDVIISIIRAVFYPAGMSIEEASARDELDLPLAVLILRLTSSTPERKLIDLMSSCIFHTAQTLSPLLPTFPLSSISSSSASSSSSSSSSLSSHSIISALSRPSSSRLKLKGKRKGRWVRLGMNKDEWDLVTGIIHRLRMVEKVDQAGGKVGEEERIEMVHLPLSMPIARLATDSSSPLPSKPAISSKNEESKSPRSSDDLTTTSLTHHSPSSADSDSTSALPERRQPITALILPQLIKLLETFAVVMYQCRAVSGGSKEKEGQRPEDEKDVLKEVMREVNGEVMYPSRRERRIMKREALSH</sequence>
<feature type="region of interest" description="Disordered" evidence="1">
    <location>
        <begin position="26"/>
        <end position="60"/>
    </location>
</feature>
<evidence type="ECO:0000313" key="3">
    <source>
        <dbReference type="Proteomes" id="UP000199727"/>
    </source>
</evidence>
<organism evidence="2 3">
    <name type="scientific">Cryptococcus neoformans Tu259-1</name>
    <dbReference type="NCBI Taxonomy" id="1230072"/>
    <lineage>
        <taxon>Eukaryota</taxon>
        <taxon>Fungi</taxon>
        <taxon>Dikarya</taxon>
        <taxon>Basidiomycota</taxon>
        <taxon>Agaricomycotina</taxon>
        <taxon>Tremellomycetes</taxon>
        <taxon>Tremellales</taxon>
        <taxon>Cryptococcaceae</taxon>
        <taxon>Cryptococcus</taxon>
        <taxon>Cryptococcus neoformans species complex</taxon>
    </lineage>
</organism>
<dbReference type="Proteomes" id="UP000199727">
    <property type="component" value="Unassembled WGS sequence"/>
</dbReference>
<feature type="compositionally biased region" description="Low complexity" evidence="1">
    <location>
        <begin position="625"/>
        <end position="647"/>
    </location>
</feature>